<accession>Q6L443</accession>
<reference evidence="2" key="1">
    <citation type="submission" date="2003-05" db="EMBL/GenBank/DDBJ databases">
        <authorList>
            <person name="Buell R."/>
            <person name="Liu J."/>
            <person name="Childs K."/>
            <person name="Zaborsky J."/>
            <person name="Tallon L."/>
            <person name="Wirtz U."/>
            <person name="Wei F."/>
            <person name="Kuang H."/>
            <person name="Zhang P."/>
            <person name="Marano M."/>
            <person name="Baker B."/>
        </authorList>
    </citation>
    <scope>NUCLEOTIDE SEQUENCE</scope>
</reference>
<protein>
    <submittedName>
        <fullName evidence="2">Putative late blight resistance protein, identical</fullName>
    </submittedName>
</protein>
<reference evidence="2" key="2">
    <citation type="submission" date="2003-05" db="EMBL/GenBank/DDBJ databases">
        <authorList>
            <person name="Ronning C.M."/>
        </authorList>
    </citation>
    <scope>NUCLEOTIDE SEQUENCE</scope>
</reference>
<sequence length="105" mass="12109">MYDEEGSPWDAVVYWKELISQTKQEFRAQYSFPKSPLAANEVIDDDDDDDNTHCPEFVMEVIDVFVGNINVLVKINDPCSWLFVPGLKEQIEQVLQELKLLKTSV</sequence>
<proteinExistence type="predicted"/>
<reference evidence="2" key="4">
    <citation type="submission" date="2006-08" db="EMBL/GenBank/DDBJ databases">
        <authorList>
            <person name="Childs K."/>
        </authorList>
    </citation>
    <scope>NUCLEOTIDE SEQUENCE</scope>
</reference>
<gene>
    <name evidence="2" type="ORF">SDM1_25t00009</name>
</gene>
<feature type="domain" description="Late blight resistance protein R1A-like N-terminal" evidence="1">
    <location>
        <begin position="18"/>
        <end position="103"/>
    </location>
</feature>
<dbReference type="AlphaFoldDB" id="Q6L443"/>
<evidence type="ECO:0000313" key="2">
    <source>
        <dbReference type="EMBL" id="AAT39940.2"/>
    </source>
</evidence>
<dbReference type="Pfam" id="PF12061">
    <property type="entry name" value="NB-LRR"/>
    <property type="match status" value="1"/>
</dbReference>
<dbReference type="InterPro" id="IPR021929">
    <property type="entry name" value="R1A-like_N"/>
</dbReference>
<reference evidence="2" key="3">
    <citation type="submission" date="2004-06" db="EMBL/GenBank/DDBJ databases">
        <authorList>
            <person name="Buell R."/>
        </authorList>
    </citation>
    <scope>NUCLEOTIDE SEQUENCE</scope>
</reference>
<evidence type="ECO:0000259" key="1">
    <source>
        <dbReference type="Pfam" id="PF12061"/>
    </source>
</evidence>
<dbReference type="EMBL" id="AC144791">
    <property type="protein sequence ID" value="AAT39940.2"/>
    <property type="molecule type" value="Genomic_DNA"/>
</dbReference>
<name>Q6L443_SOLDE</name>
<organism evidence="2">
    <name type="scientific">Solanum demissum</name>
    <name type="common">Wild potato</name>
    <dbReference type="NCBI Taxonomy" id="50514"/>
    <lineage>
        <taxon>Eukaryota</taxon>
        <taxon>Viridiplantae</taxon>
        <taxon>Streptophyta</taxon>
        <taxon>Embryophyta</taxon>
        <taxon>Tracheophyta</taxon>
        <taxon>Spermatophyta</taxon>
        <taxon>Magnoliopsida</taxon>
        <taxon>eudicotyledons</taxon>
        <taxon>Gunneridae</taxon>
        <taxon>Pentapetalae</taxon>
        <taxon>asterids</taxon>
        <taxon>lamiids</taxon>
        <taxon>Solanales</taxon>
        <taxon>Solanaceae</taxon>
        <taxon>Solanoideae</taxon>
        <taxon>Solaneae</taxon>
        <taxon>Solanum</taxon>
    </lineage>
</organism>